<dbReference type="RefSeq" id="XP_031579396.1">
    <property type="nucleotide sequence ID" value="XM_031722589.1"/>
</dbReference>
<dbReference type="Proteomes" id="UP000002038">
    <property type="component" value="Unassembled WGS sequence"/>
</dbReference>
<protein>
    <submittedName>
        <fullName evidence="1">Uncharacterized protein</fullName>
    </submittedName>
</protein>
<evidence type="ECO:0000313" key="2">
    <source>
        <dbReference type="Proteomes" id="UP000002038"/>
    </source>
</evidence>
<proteinExistence type="predicted"/>
<dbReference type="EMBL" id="GG657460">
    <property type="protein sequence ID" value="OAT10564.1"/>
    <property type="molecule type" value="Genomic_DNA"/>
</dbReference>
<organism evidence="1 2">
    <name type="scientific">Blastomyces gilchristii (strain SLH14081)</name>
    <name type="common">Blastomyces dermatitidis</name>
    <dbReference type="NCBI Taxonomy" id="559298"/>
    <lineage>
        <taxon>Eukaryota</taxon>
        <taxon>Fungi</taxon>
        <taxon>Dikarya</taxon>
        <taxon>Ascomycota</taxon>
        <taxon>Pezizomycotina</taxon>
        <taxon>Eurotiomycetes</taxon>
        <taxon>Eurotiomycetidae</taxon>
        <taxon>Onygenales</taxon>
        <taxon>Ajellomycetaceae</taxon>
        <taxon>Blastomyces</taxon>
    </lineage>
</organism>
<keyword evidence="2" id="KW-1185">Reference proteome</keyword>
<accession>A0A179URC7</accession>
<sequence>MELFSARLSLNKYCSLGNQESKVMGRRKGNTTYPGIQWEILAAQIADMLNCLADKERLVMWSNFGGTKGSDSTVKAITTGGLTNPKPSAPSYRAIIAVKAQFFFELWKVVKIPLPVASQPRQLRRQFSF</sequence>
<name>A0A179URC7_BLAGS</name>
<reference evidence="2" key="1">
    <citation type="journal article" date="2015" name="PLoS Genet.">
        <title>The dynamic genome and transcriptome of the human fungal pathogen Blastomyces and close relative Emmonsia.</title>
        <authorList>
            <person name="Munoz J.F."/>
            <person name="Gauthier G.M."/>
            <person name="Desjardins C.A."/>
            <person name="Gallo J.E."/>
            <person name="Holder J."/>
            <person name="Sullivan T.D."/>
            <person name="Marty A.J."/>
            <person name="Carmen J.C."/>
            <person name="Chen Z."/>
            <person name="Ding L."/>
            <person name="Gujja S."/>
            <person name="Magrini V."/>
            <person name="Misas E."/>
            <person name="Mitreva M."/>
            <person name="Priest M."/>
            <person name="Saif S."/>
            <person name="Whiston E.A."/>
            <person name="Young S."/>
            <person name="Zeng Q."/>
            <person name="Goldman W.E."/>
            <person name="Mardis E.R."/>
            <person name="Taylor J.W."/>
            <person name="McEwen J.G."/>
            <person name="Clay O.K."/>
            <person name="Klein B.S."/>
            <person name="Cuomo C.A."/>
        </authorList>
    </citation>
    <scope>NUCLEOTIDE SEQUENCE [LARGE SCALE GENOMIC DNA]</scope>
    <source>
        <strain evidence="2">SLH14081</strain>
    </source>
</reference>
<dbReference type="OrthoDB" id="428480at2759"/>
<dbReference type="KEGG" id="bgh:BDBG_06389"/>
<gene>
    <name evidence="1" type="ORF">BDBG_06389</name>
</gene>
<dbReference type="VEuPathDB" id="FungiDB:BDBG_06389"/>
<dbReference type="AlphaFoldDB" id="A0A179URC7"/>
<evidence type="ECO:0000313" key="1">
    <source>
        <dbReference type="EMBL" id="OAT10564.1"/>
    </source>
</evidence>
<dbReference type="GeneID" id="8509207"/>